<comment type="function">
    <text evidence="4">Catalyzes the reduction of 1-pyrroline-5-carboxylate (PCA) to L-proline.</text>
</comment>
<dbReference type="Gene3D" id="3.40.50.720">
    <property type="entry name" value="NAD(P)-binding Rossmann-like Domain"/>
    <property type="match status" value="1"/>
</dbReference>
<dbReference type="InterPro" id="IPR008927">
    <property type="entry name" value="6-PGluconate_DH-like_C_sf"/>
</dbReference>
<dbReference type="InterPro" id="IPR029036">
    <property type="entry name" value="P5CR_dimer"/>
</dbReference>
<reference evidence="9 10" key="1">
    <citation type="submission" date="2017-10" db="EMBL/GenBank/DDBJ databases">
        <title>Genomics of the genus Arcobacter.</title>
        <authorList>
            <person name="Perez-Cataluna A."/>
            <person name="Figueras M.J."/>
        </authorList>
    </citation>
    <scope>NUCLEOTIDE SEQUENCE [LARGE SCALE GENOMIC DNA]</scope>
    <source>
        <strain evidence="9 10">DSM 24636</strain>
    </source>
</reference>
<accession>A0A4Q0XWS0</accession>
<dbReference type="InterPro" id="IPR028939">
    <property type="entry name" value="P5C_Rdtase_cat_N"/>
</dbReference>
<feature type="binding site" evidence="6">
    <location>
        <begin position="6"/>
        <end position="11"/>
    </location>
    <ligand>
        <name>NADP(+)</name>
        <dbReference type="ChEBI" id="CHEBI:58349"/>
    </ligand>
</feature>
<keyword evidence="4" id="KW-0028">Amino-acid biosynthesis</keyword>
<dbReference type="EC" id="1.5.1.2" evidence="4 5"/>
<keyword evidence="4" id="KW-0963">Cytoplasm</keyword>
<dbReference type="GO" id="GO:0004735">
    <property type="term" value="F:pyrroline-5-carboxylate reductase activity"/>
    <property type="evidence" value="ECO:0007669"/>
    <property type="project" value="UniProtKB-UniRule"/>
</dbReference>
<comment type="pathway">
    <text evidence="4">Amino-acid biosynthesis; L-proline biosynthesis; L-proline from L-glutamate 5-semialdehyde: step 1/1.</text>
</comment>
<dbReference type="Proteomes" id="UP000290191">
    <property type="component" value="Unassembled WGS sequence"/>
</dbReference>
<dbReference type="SUPFAM" id="SSF51735">
    <property type="entry name" value="NAD(P)-binding Rossmann-fold domains"/>
    <property type="match status" value="1"/>
</dbReference>
<name>A0A4Q0XWS0_9BACT</name>
<keyword evidence="2 4" id="KW-0521">NADP</keyword>
<dbReference type="SUPFAM" id="SSF48179">
    <property type="entry name" value="6-phosphogluconate dehydrogenase C-terminal domain-like"/>
    <property type="match status" value="1"/>
</dbReference>
<dbReference type="NCBIfam" id="TIGR00112">
    <property type="entry name" value="proC"/>
    <property type="match status" value="1"/>
</dbReference>
<dbReference type="OrthoDB" id="9805754at2"/>
<dbReference type="Gene3D" id="1.10.3730.10">
    <property type="entry name" value="ProC C-terminal domain-like"/>
    <property type="match status" value="1"/>
</dbReference>
<evidence type="ECO:0000259" key="7">
    <source>
        <dbReference type="Pfam" id="PF03807"/>
    </source>
</evidence>
<dbReference type="FunFam" id="1.10.3730.10:FF:000001">
    <property type="entry name" value="Pyrroline-5-carboxylate reductase"/>
    <property type="match status" value="1"/>
</dbReference>
<feature type="domain" description="Pyrroline-5-carboxylate reductase dimerisation" evidence="8">
    <location>
        <begin position="149"/>
        <end position="250"/>
    </location>
</feature>
<dbReference type="PANTHER" id="PTHR11645:SF0">
    <property type="entry name" value="PYRROLINE-5-CARBOXYLATE REDUCTASE 3"/>
    <property type="match status" value="1"/>
</dbReference>
<dbReference type="PIRSF" id="PIRSF000193">
    <property type="entry name" value="Pyrrol-5-carb_rd"/>
    <property type="match status" value="1"/>
</dbReference>
<evidence type="ECO:0000256" key="2">
    <source>
        <dbReference type="ARBA" id="ARBA00022857"/>
    </source>
</evidence>
<comment type="caution">
    <text evidence="9">The sequence shown here is derived from an EMBL/GenBank/DDBJ whole genome shotgun (WGS) entry which is preliminary data.</text>
</comment>
<keyword evidence="10" id="KW-1185">Reference proteome</keyword>
<comment type="catalytic activity">
    <reaction evidence="4">
        <text>L-proline + NADP(+) = (S)-1-pyrroline-5-carboxylate + NADPH + 2 H(+)</text>
        <dbReference type="Rhea" id="RHEA:14109"/>
        <dbReference type="ChEBI" id="CHEBI:15378"/>
        <dbReference type="ChEBI" id="CHEBI:17388"/>
        <dbReference type="ChEBI" id="CHEBI:57783"/>
        <dbReference type="ChEBI" id="CHEBI:58349"/>
        <dbReference type="ChEBI" id="CHEBI:60039"/>
        <dbReference type="EC" id="1.5.1.2"/>
    </reaction>
</comment>
<evidence type="ECO:0000256" key="1">
    <source>
        <dbReference type="ARBA" id="ARBA00005525"/>
    </source>
</evidence>
<organism evidence="9 10">
    <name type="scientific">Halarcobacter anaerophilus</name>
    <dbReference type="NCBI Taxonomy" id="877500"/>
    <lineage>
        <taxon>Bacteria</taxon>
        <taxon>Pseudomonadati</taxon>
        <taxon>Campylobacterota</taxon>
        <taxon>Epsilonproteobacteria</taxon>
        <taxon>Campylobacterales</taxon>
        <taxon>Arcobacteraceae</taxon>
        <taxon>Halarcobacter</taxon>
    </lineage>
</organism>
<dbReference type="Pfam" id="PF03807">
    <property type="entry name" value="F420_oxidored"/>
    <property type="match status" value="1"/>
</dbReference>
<dbReference type="GO" id="GO:0005737">
    <property type="term" value="C:cytoplasm"/>
    <property type="evidence" value="ECO:0007669"/>
    <property type="project" value="UniProtKB-SubCell"/>
</dbReference>
<evidence type="ECO:0000313" key="10">
    <source>
        <dbReference type="Proteomes" id="UP000290191"/>
    </source>
</evidence>
<gene>
    <name evidence="4" type="primary">proC</name>
    <name evidence="9" type="ORF">CRV06_11655</name>
</gene>
<dbReference type="NCBIfam" id="NF008839">
    <property type="entry name" value="PRK11880.2-4"/>
    <property type="match status" value="1"/>
</dbReference>
<evidence type="ECO:0000313" key="9">
    <source>
        <dbReference type="EMBL" id="RXJ62080.1"/>
    </source>
</evidence>
<dbReference type="AlphaFoldDB" id="A0A4Q0XWS0"/>
<evidence type="ECO:0000256" key="3">
    <source>
        <dbReference type="ARBA" id="ARBA00023002"/>
    </source>
</evidence>
<dbReference type="STRING" id="877500.GCA_000935065_00902"/>
<dbReference type="PANTHER" id="PTHR11645">
    <property type="entry name" value="PYRROLINE-5-CARBOXYLATE REDUCTASE"/>
    <property type="match status" value="1"/>
</dbReference>
<evidence type="ECO:0000259" key="8">
    <source>
        <dbReference type="Pfam" id="PF14748"/>
    </source>
</evidence>
<evidence type="ECO:0000256" key="5">
    <source>
        <dbReference type="NCBIfam" id="TIGR00112"/>
    </source>
</evidence>
<keyword evidence="4" id="KW-0641">Proline biosynthesis</keyword>
<evidence type="ECO:0000256" key="4">
    <source>
        <dbReference type="HAMAP-Rule" id="MF_01925"/>
    </source>
</evidence>
<dbReference type="RefSeq" id="WP_044415888.1">
    <property type="nucleotide sequence ID" value="NZ_CP041070.1"/>
</dbReference>
<comment type="similarity">
    <text evidence="1 4">Belongs to the pyrroline-5-carboxylate reductase family.</text>
</comment>
<dbReference type="InterPro" id="IPR000304">
    <property type="entry name" value="Pyrroline-COOH_reductase"/>
</dbReference>
<dbReference type="InterPro" id="IPR036291">
    <property type="entry name" value="NAD(P)-bd_dom_sf"/>
</dbReference>
<comment type="catalytic activity">
    <reaction evidence="4">
        <text>L-proline + NAD(+) = (S)-1-pyrroline-5-carboxylate + NADH + 2 H(+)</text>
        <dbReference type="Rhea" id="RHEA:14105"/>
        <dbReference type="ChEBI" id="CHEBI:15378"/>
        <dbReference type="ChEBI" id="CHEBI:17388"/>
        <dbReference type="ChEBI" id="CHEBI:57540"/>
        <dbReference type="ChEBI" id="CHEBI:57945"/>
        <dbReference type="ChEBI" id="CHEBI:60039"/>
        <dbReference type="EC" id="1.5.1.2"/>
    </reaction>
</comment>
<comment type="subcellular location">
    <subcellularLocation>
        <location evidence="4">Cytoplasm</location>
    </subcellularLocation>
</comment>
<dbReference type="Pfam" id="PF14748">
    <property type="entry name" value="P5CR_dimer"/>
    <property type="match status" value="1"/>
</dbReference>
<dbReference type="EMBL" id="PDKO01000010">
    <property type="protein sequence ID" value="RXJ62080.1"/>
    <property type="molecule type" value="Genomic_DNA"/>
</dbReference>
<keyword evidence="3 4" id="KW-0560">Oxidoreductase</keyword>
<dbReference type="UniPathway" id="UPA00098">
    <property type="reaction ID" value="UER00361"/>
</dbReference>
<sequence>MKLTLIGNGFMAQALAKGLIKKFEVEIIGRDINKLKKVKELIPAIEIKELEDAEDINGKNVIFCVKPYALQSVAARLEGEANILFSILAGTSLESLRKQIKSKYYVRVMPNVAASVSKSATTLTGDKEVKKLAHEIFEYIGKAVWVDTEKELDIATAVAGSGPAFLCLIAEALSDGAVKAGLNRKISNELVQGLFEGYAKLLENNHPAIIKDSVMSPGGTTAAGVAKIEEGAVRSHMIKAIEAAHNKAVEIGKK</sequence>
<proteinExistence type="inferred from homology"/>
<feature type="domain" description="Pyrroline-5-carboxylate reductase catalytic N-terminal" evidence="7">
    <location>
        <begin position="2"/>
        <end position="90"/>
    </location>
</feature>
<dbReference type="HAMAP" id="MF_01925">
    <property type="entry name" value="P5C_reductase"/>
    <property type="match status" value="1"/>
</dbReference>
<dbReference type="GO" id="GO:0055129">
    <property type="term" value="P:L-proline biosynthetic process"/>
    <property type="evidence" value="ECO:0007669"/>
    <property type="project" value="UniProtKB-UniRule"/>
</dbReference>
<protein>
    <recommendedName>
        <fullName evidence="4 5">Pyrroline-5-carboxylate reductase</fullName>
        <shortName evidence="4">P5C reductase</shortName>
        <shortName evidence="4">P5CR</shortName>
        <ecNumber evidence="4 5">1.5.1.2</ecNumber>
    </recommendedName>
    <alternativeName>
        <fullName evidence="4">PCA reductase</fullName>
    </alternativeName>
</protein>
<evidence type="ECO:0000256" key="6">
    <source>
        <dbReference type="PIRSR" id="PIRSR000193-1"/>
    </source>
</evidence>